<feature type="region of interest" description="Disordered" evidence="4">
    <location>
        <begin position="1"/>
        <end position="104"/>
    </location>
</feature>
<dbReference type="InterPro" id="IPR003000">
    <property type="entry name" value="Sirtuin"/>
</dbReference>
<dbReference type="Proteomes" id="UP000824782">
    <property type="component" value="Unassembled WGS sequence"/>
</dbReference>
<feature type="compositionally biased region" description="Low complexity" evidence="4">
    <location>
        <begin position="84"/>
        <end position="104"/>
    </location>
</feature>
<evidence type="ECO:0000256" key="3">
    <source>
        <dbReference type="PROSITE-ProRule" id="PRU00236"/>
    </source>
</evidence>
<dbReference type="GO" id="GO:0017136">
    <property type="term" value="F:histone deacetylase activity, NAD-dependent"/>
    <property type="evidence" value="ECO:0007669"/>
    <property type="project" value="TreeGrafter"/>
</dbReference>
<dbReference type="InterPro" id="IPR026591">
    <property type="entry name" value="Sirtuin_cat_small_dom_sf"/>
</dbReference>
<dbReference type="Gene3D" id="3.40.50.1220">
    <property type="entry name" value="TPP-binding domain"/>
    <property type="match status" value="1"/>
</dbReference>
<comment type="caution">
    <text evidence="6">The sequence shown here is derived from an EMBL/GenBank/DDBJ whole genome shotgun (WGS) entry which is preliminary data.</text>
</comment>
<keyword evidence="1" id="KW-0808">Transferase</keyword>
<dbReference type="InterPro" id="IPR026590">
    <property type="entry name" value="Ssirtuin_cat_dom"/>
</dbReference>
<feature type="compositionally biased region" description="Polar residues" evidence="4">
    <location>
        <begin position="1"/>
        <end position="13"/>
    </location>
</feature>
<feature type="binding site" evidence="3">
    <location>
        <position position="241"/>
    </location>
    <ligand>
        <name>Zn(2+)</name>
        <dbReference type="ChEBI" id="CHEBI:29105"/>
    </ligand>
</feature>
<keyword evidence="3" id="KW-0862">Zinc</keyword>
<sequence length="375" mass="41545">MKRSTSTLTSSKVATDCAEKWNTMKPGKETSNGSSSSSSNPKIKGHKCGTLKDSSKTGHAPEELLAQTIDRLSVTEAQSHTRTNRPSKPPSSKNIPRPRSPSSSSALEDIADLILKNFCKNIIVMVGAGISTASGIPDFRTPGSGLYDNLNKYKVPYPEAIFDIDYFTYHPEPFFTLAKELYPGKYKPNIVHYFLRLLHNKGLLLRCYTQNIDGLERMAGIPPEKLVEAHGTFSTASCHLCYTPFPAKEARDCIMGGKTPRCNVCYGVVKPDIVFFGEDLPKSFSKFSKDFPKADLLIVMGTSLEIEPFANIVNAVRPNVPRLLINRDLVGPFENNPLKSTDVVELGELCEVIRKFVSVLNWQTDMDEILKSAKF</sequence>
<proteinExistence type="predicted"/>
<dbReference type="CDD" id="cd01408">
    <property type="entry name" value="SIRT1"/>
    <property type="match status" value="1"/>
</dbReference>
<dbReference type="AlphaFoldDB" id="A0AAV7C4U0"/>
<dbReference type="Pfam" id="PF02146">
    <property type="entry name" value="SIR2"/>
    <property type="match status" value="1"/>
</dbReference>
<accession>A0AAV7C4U0</accession>
<keyword evidence="2" id="KW-0520">NAD</keyword>
<feature type="compositionally biased region" description="Basic and acidic residues" evidence="4">
    <location>
        <begin position="53"/>
        <end position="62"/>
    </location>
</feature>
<name>A0AAV7C4U0_ENGPU</name>
<protein>
    <recommendedName>
        <fullName evidence="5">Deacetylase sirtuin-type domain-containing protein</fullName>
    </recommendedName>
</protein>
<evidence type="ECO:0000259" key="5">
    <source>
        <dbReference type="PROSITE" id="PS50305"/>
    </source>
</evidence>
<feature type="binding site" evidence="3">
    <location>
        <position position="238"/>
    </location>
    <ligand>
        <name>Zn(2+)</name>
        <dbReference type="ChEBI" id="CHEBI:29105"/>
    </ligand>
</feature>
<dbReference type="InterPro" id="IPR050134">
    <property type="entry name" value="NAD-dep_sirtuin_deacylases"/>
</dbReference>
<feature type="domain" description="Deacetylase sirtuin-type" evidence="5">
    <location>
        <begin position="100"/>
        <end position="372"/>
    </location>
</feature>
<gene>
    <name evidence="6" type="ORF">GDO81_011003</name>
</gene>
<evidence type="ECO:0000256" key="4">
    <source>
        <dbReference type="SAM" id="MobiDB-lite"/>
    </source>
</evidence>
<dbReference type="InterPro" id="IPR029035">
    <property type="entry name" value="DHS-like_NAD/FAD-binding_dom"/>
</dbReference>
<organism evidence="6 7">
    <name type="scientific">Engystomops pustulosus</name>
    <name type="common">Tungara frog</name>
    <name type="synonym">Physalaemus pustulosus</name>
    <dbReference type="NCBI Taxonomy" id="76066"/>
    <lineage>
        <taxon>Eukaryota</taxon>
        <taxon>Metazoa</taxon>
        <taxon>Chordata</taxon>
        <taxon>Craniata</taxon>
        <taxon>Vertebrata</taxon>
        <taxon>Euteleostomi</taxon>
        <taxon>Amphibia</taxon>
        <taxon>Batrachia</taxon>
        <taxon>Anura</taxon>
        <taxon>Neobatrachia</taxon>
        <taxon>Hyloidea</taxon>
        <taxon>Leptodactylidae</taxon>
        <taxon>Leiuperinae</taxon>
        <taxon>Engystomops</taxon>
    </lineage>
</organism>
<dbReference type="EMBL" id="WNYA01000004">
    <property type="protein sequence ID" value="KAG8579681.1"/>
    <property type="molecule type" value="Genomic_DNA"/>
</dbReference>
<keyword evidence="7" id="KW-1185">Reference proteome</keyword>
<feature type="compositionally biased region" description="Low complexity" evidence="4">
    <location>
        <begin position="31"/>
        <end position="40"/>
    </location>
</feature>
<feature type="binding site" evidence="3">
    <location>
        <position position="265"/>
    </location>
    <ligand>
        <name>Zn(2+)</name>
        <dbReference type="ChEBI" id="CHEBI:29105"/>
    </ligand>
</feature>
<dbReference type="PANTHER" id="PTHR11085:SF2">
    <property type="entry name" value="NOVEL PROTEIN SIMILAR TO VERTEBRATE SIRTUIN (SILENT MATING TYPE INFORMATION REGULATION 2 HOMOLOG) 2 (S. CEREVISIAE) (SIRT2)"/>
    <property type="match status" value="1"/>
</dbReference>
<evidence type="ECO:0000256" key="2">
    <source>
        <dbReference type="ARBA" id="ARBA00023027"/>
    </source>
</evidence>
<reference evidence="6" key="1">
    <citation type="thesis" date="2020" institute="ProQuest LLC" country="789 East Eisenhower Parkway, Ann Arbor, MI, USA">
        <title>Comparative Genomics and Chromosome Evolution.</title>
        <authorList>
            <person name="Mudd A.B."/>
        </authorList>
    </citation>
    <scope>NUCLEOTIDE SEQUENCE</scope>
    <source>
        <strain evidence="6">237g6f4</strain>
        <tissue evidence="6">Blood</tissue>
    </source>
</reference>
<dbReference type="SUPFAM" id="SSF52467">
    <property type="entry name" value="DHS-like NAD/FAD-binding domain"/>
    <property type="match status" value="1"/>
</dbReference>
<evidence type="ECO:0000256" key="1">
    <source>
        <dbReference type="ARBA" id="ARBA00022679"/>
    </source>
</evidence>
<evidence type="ECO:0000313" key="7">
    <source>
        <dbReference type="Proteomes" id="UP000824782"/>
    </source>
</evidence>
<dbReference type="GO" id="GO:0046872">
    <property type="term" value="F:metal ion binding"/>
    <property type="evidence" value="ECO:0007669"/>
    <property type="project" value="UniProtKB-KW"/>
</dbReference>
<feature type="binding site" evidence="3">
    <location>
        <position position="262"/>
    </location>
    <ligand>
        <name>Zn(2+)</name>
        <dbReference type="ChEBI" id="CHEBI:29105"/>
    </ligand>
</feature>
<dbReference type="PANTHER" id="PTHR11085">
    <property type="entry name" value="NAD-DEPENDENT PROTEIN DEACYLASE SIRTUIN-5, MITOCHONDRIAL-RELATED"/>
    <property type="match status" value="1"/>
</dbReference>
<keyword evidence="3" id="KW-0479">Metal-binding</keyword>
<dbReference type="Gene3D" id="3.30.1600.10">
    <property type="entry name" value="SIR2/SIRT2 'Small Domain"/>
    <property type="match status" value="1"/>
</dbReference>
<dbReference type="PROSITE" id="PS50305">
    <property type="entry name" value="SIRTUIN"/>
    <property type="match status" value="1"/>
</dbReference>
<dbReference type="GO" id="GO:0070403">
    <property type="term" value="F:NAD+ binding"/>
    <property type="evidence" value="ECO:0007669"/>
    <property type="project" value="InterPro"/>
</dbReference>
<evidence type="ECO:0000313" key="6">
    <source>
        <dbReference type="EMBL" id="KAG8579681.1"/>
    </source>
</evidence>
<feature type="active site" description="Proton acceptor" evidence="3">
    <location>
        <position position="230"/>
    </location>
</feature>
<dbReference type="GO" id="GO:0005634">
    <property type="term" value="C:nucleus"/>
    <property type="evidence" value="ECO:0007669"/>
    <property type="project" value="TreeGrafter"/>
</dbReference>